<evidence type="ECO:0000256" key="3">
    <source>
        <dbReference type="PROSITE-ProRule" id="PRU00221"/>
    </source>
</evidence>
<dbReference type="InterPro" id="IPR015943">
    <property type="entry name" value="WD40/YVTN_repeat-like_dom_sf"/>
</dbReference>
<evidence type="ECO:0000256" key="1">
    <source>
        <dbReference type="ARBA" id="ARBA00022574"/>
    </source>
</evidence>
<dbReference type="PRINTS" id="PR00320">
    <property type="entry name" value="GPROTEINBRPT"/>
</dbReference>
<dbReference type="PANTHER" id="PTHR22847:SF637">
    <property type="entry name" value="WD REPEAT DOMAIN 5B"/>
    <property type="match status" value="1"/>
</dbReference>
<gene>
    <name evidence="4" type="ORF">HC246_22860</name>
</gene>
<accession>A0ABX1LX69</accession>
<dbReference type="Pfam" id="PF00400">
    <property type="entry name" value="WD40"/>
    <property type="match status" value="2"/>
</dbReference>
<dbReference type="EMBL" id="JAAVJL010000004">
    <property type="protein sequence ID" value="NMF60787.1"/>
    <property type="molecule type" value="Genomic_DNA"/>
</dbReference>
<name>A0ABX1LX69_9CYAN</name>
<dbReference type="PROSITE" id="PS50294">
    <property type="entry name" value="WD_REPEATS_REGION"/>
    <property type="match status" value="6"/>
</dbReference>
<comment type="caution">
    <text evidence="4">The sequence shown here is derived from an EMBL/GenBank/DDBJ whole genome shotgun (WGS) entry which is preliminary data.</text>
</comment>
<dbReference type="InterPro" id="IPR020472">
    <property type="entry name" value="WD40_PAC1"/>
</dbReference>
<keyword evidence="1 3" id="KW-0853">WD repeat</keyword>
<dbReference type="InterPro" id="IPR036322">
    <property type="entry name" value="WD40_repeat_dom_sf"/>
</dbReference>
<organism evidence="4 5">
    <name type="scientific">Pseudanabaena yagii GIHE-NHR1</name>
    <dbReference type="NCBI Taxonomy" id="2722753"/>
    <lineage>
        <taxon>Bacteria</taxon>
        <taxon>Bacillati</taxon>
        <taxon>Cyanobacteriota</taxon>
        <taxon>Cyanophyceae</taxon>
        <taxon>Pseudanabaenales</taxon>
        <taxon>Pseudanabaenaceae</taxon>
        <taxon>Pseudanabaena</taxon>
        <taxon>Pseudanabaena yagii</taxon>
    </lineage>
</organism>
<feature type="repeat" description="WD" evidence="3">
    <location>
        <begin position="515"/>
        <end position="556"/>
    </location>
</feature>
<feature type="repeat" description="WD" evidence="3">
    <location>
        <begin position="557"/>
        <end position="598"/>
    </location>
</feature>
<keyword evidence="5" id="KW-1185">Reference proteome</keyword>
<dbReference type="PANTHER" id="PTHR22847">
    <property type="entry name" value="WD40 REPEAT PROTEIN"/>
    <property type="match status" value="1"/>
</dbReference>
<dbReference type="Gene3D" id="2.130.10.10">
    <property type="entry name" value="YVTN repeat-like/Quinoprotein amine dehydrogenase"/>
    <property type="match status" value="3"/>
</dbReference>
<dbReference type="PROSITE" id="PS00678">
    <property type="entry name" value="WD_REPEATS_1"/>
    <property type="match status" value="2"/>
</dbReference>
<dbReference type="SUPFAM" id="SSF50978">
    <property type="entry name" value="WD40 repeat-like"/>
    <property type="match status" value="1"/>
</dbReference>
<feature type="repeat" description="WD" evidence="3">
    <location>
        <begin position="389"/>
        <end position="423"/>
    </location>
</feature>
<feature type="repeat" description="WD" evidence="3">
    <location>
        <begin position="473"/>
        <end position="514"/>
    </location>
</feature>
<proteinExistence type="predicted"/>
<dbReference type="Proteomes" id="UP000738376">
    <property type="component" value="Unassembled WGS sequence"/>
</dbReference>
<dbReference type="RefSeq" id="WP_169365729.1">
    <property type="nucleotide sequence ID" value="NZ_JAAVJL010000004.1"/>
</dbReference>
<reference evidence="4 5" key="1">
    <citation type="submission" date="2020-03" db="EMBL/GenBank/DDBJ databases">
        <title>Draft Genome Sequence of 2-Methylisoborneol Producing Pseudanabaena yagii Strain GIHE-NHR1 Isolated from North Han River in South Korea.</title>
        <authorList>
            <person name="Jeong J."/>
        </authorList>
    </citation>
    <scope>NUCLEOTIDE SEQUENCE [LARGE SCALE GENOMIC DNA]</scope>
    <source>
        <strain evidence="4 5">GIHE-NHR1</strain>
    </source>
</reference>
<protein>
    <submittedName>
        <fullName evidence="4">WD40 repeat domain-containing protein</fullName>
    </submittedName>
</protein>
<dbReference type="CDD" id="cd00200">
    <property type="entry name" value="WD40"/>
    <property type="match status" value="1"/>
</dbReference>
<dbReference type="InterPro" id="IPR019775">
    <property type="entry name" value="WD40_repeat_CS"/>
</dbReference>
<keyword evidence="2" id="KW-0677">Repeat</keyword>
<dbReference type="SMART" id="SM00320">
    <property type="entry name" value="WD40"/>
    <property type="match status" value="7"/>
</dbReference>
<evidence type="ECO:0000256" key="2">
    <source>
        <dbReference type="ARBA" id="ARBA00022737"/>
    </source>
</evidence>
<feature type="repeat" description="WD" evidence="3">
    <location>
        <begin position="431"/>
        <end position="472"/>
    </location>
</feature>
<feature type="repeat" description="WD" evidence="3">
    <location>
        <begin position="347"/>
        <end position="388"/>
    </location>
</feature>
<evidence type="ECO:0000313" key="4">
    <source>
        <dbReference type="EMBL" id="NMF60787.1"/>
    </source>
</evidence>
<dbReference type="PROSITE" id="PS50082">
    <property type="entry name" value="WD_REPEATS_2"/>
    <property type="match status" value="6"/>
</dbReference>
<dbReference type="Pfam" id="PF25173">
    <property type="entry name" value="Beta-prop_WDR3_1st"/>
    <property type="match status" value="1"/>
</dbReference>
<evidence type="ECO:0000313" key="5">
    <source>
        <dbReference type="Proteomes" id="UP000738376"/>
    </source>
</evidence>
<dbReference type="InterPro" id="IPR001680">
    <property type="entry name" value="WD40_rpt"/>
</dbReference>
<sequence>MTLPSELAEILTKILHDAAKILDRSLKELVNAQQSLSLNNEIFLIPKDIVTDPRYLKVTERSSPKFSKIMLELLGEWQASYIAERNDEIKSILDNRMPSNFSRKISDRILMENYQKHRLLVLFSPLKISSSCVDSLRENLEIELIEDLKMFLDVNYHLESDECPIEFYSDYFYNPINSNDIQQLQSILNCLPTLLLHTSISDYKAYFHLDFWLPYSSYILNFTLPVWYWEDALGILESANKKGREALRIIRQIVIFIQELLTTFISDWYYLHLNSNYSPKLLQSEKIFNLRYFDLSLIAPYLDIIKSTQQQQNLKQDNLLKIFSNQHKNDNKKLLQKIKEWSLSTVLTSHSGCVYDLAFNSDRSILMSGGSDSVVRLWHPSTGKPSLNLKGHMGDIFAVAVSNNDRYFASSGSDCKVLVWSLDKLQEPIAFNEHSAYVSSLAFCPDNRFLASGSYDKSIRIWDLWSNKTFRVFSEHSSYVTALAFDQKGDFLASGSYDCTIRIWKLWTTKSHITLSGHSDYVTCVAFHPNNNLLASGSRDSTIKLWRPDTGAMISTLKGHTSGINSLTFSPNGEILVSGSSDRTIRIWNVKTAEEIGILAVGVHPILCVHFSKDGKQLAAGSCWTDNIKIWNCH</sequence>